<dbReference type="Proteomes" id="UP000837932">
    <property type="component" value="Unassembled WGS sequence"/>
</dbReference>
<gene>
    <name evidence="1" type="ORF">EMA8858_03696</name>
</gene>
<dbReference type="EMBL" id="CAKLPY010000004">
    <property type="protein sequence ID" value="CAH0997562.1"/>
    <property type="molecule type" value="Genomic_DNA"/>
</dbReference>
<keyword evidence="2" id="KW-1185">Reference proteome</keyword>
<evidence type="ECO:0000313" key="2">
    <source>
        <dbReference type="Proteomes" id="UP000837932"/>
    </source>
</evidence>
<dbReference type="RefSeq" id="WP_238808326.1">
    <property type="nucleotide sequence ID" value="NZ_CAKLPY010000004.1"/>
</dbReference>
<proteinExistence type="predicted"/>
<accession>A0ABN8F2A4</accession>
<evidence type="ECO:0000313" key="1">
    <source>
        <dbReference type="EMBL" id="CAH0997562.1"/>
    </source>
</evidence>
<protein>
    <submittedName>
        <fullName evidence="1">Uncharacterized protein</fullName>
    </submittedName>
</protein>
<organism evidence="1 2">
    <name type="scientific">Emticicia aquatica</name>
    <dbReference type="NCBI Taxonomy" id="1681835"/>
    <lineage>
        <taxon>Bacteria</taxon>
        <taxon>Pseudomonadati</taxon>
        <taxon>Bacteroidota</taxon>
        <taxon>Cytophagia</taxon>
        <taxon>Cytophagales</taxon>
        <taxon>Leadbetterellaceae</taxon>
        <taxon>Emticicia</taxon>
    </lineage>
</organism>
<sequence>MYRTRYRTAIMAETFAISPLGSINVEYLPIRWQHAFLALRGGFGFMPGGSNTGPGNIANGGGVSVPTSVTYNYLINNLRKGINKRVTVRCKSAPSKIASEWFTEIGAGHTLAAYRSADTRSFVFGILGLRQQVIFDIPPHPRVVFLRLNVTPSYSVGKYELRGGVSLGVSL</sequence>
<reference evidence="1" key="1">
    <citation type="submission" date="2021-12" db="EMBL/GenBank/DDBJ databases">
        <authorList>
            <person name="Rodrigo-Torres L."/>
            <person name="Arahal R. D."/>
            <person name="Lucena T."/>
        </authorList>
    </citation>
    <scope>NUCLEOTIDE SEQUENCE</scope>
    <source>
        <strain evidence="1">CECT 8858</strain>
    </source>
</reference>
<name>A0ABN8F2A4_9BACT</name>
<comment type="caution">
    <text evidence="1">The sequence shown here is derived from an EMBL/GenBank/DDBJ whole genome shotgun (WGS) entry which is preliminary data.</text>
</comment>